<dbReference type="GO" id="GO:0015074">
    <property type="term" value="P:DNA integration"/>
    <property type="evidence" value="ECO:0007669"/>
    <property type="project" value="InterPro"/>
</dbReference>
<keyword evidence="2" id="KW-0548">Nucleotidyltransferase</keyword>
<dbReference type="InterPro" id="IPR001584">
    <property type="entry name" value="Integrase_cat-core"/>
</dbReference>
<name>A0A6L2NDG8_TANCI</name>
<proteinExistence type="predicted"/>
<feature type="domain" description="Integrase catalytic" evidence="1">
    <location>
        <begin position="1"/>
        <end position="127"/>
    </location>
</feature>
<reference evidence="2" key="1">
    <citation type="journal article" date="2019" name="Sci. Rep.">
        <title>Draft genome of Tanacetum cinerariifolium, the natural source of mosquito coil.</title>
        <authorList>
            <person name="Yamashiro T."/>
            <person name="Shiraishi A."/>
            <person name="Satake H."/>
            <person name="Nakayama K."/>
        </authorList>
    </citation>
    <scope>NUCLEOTIDE SEQUENCE</scope>
</reference>
<gene>
    <name evidence="2" type="ORF">Tci_054613</name>
</gene>
<evidence type="ECO:0000259" key="1">
    <source>
        <dbReference type="PROSITE" id="PS50994"/>
    </source>
</evidence>
<dbReference type="PANTHER" id="PTHR35046:SF26">
    <property type="entry name" value="RNA-DIRECTED DNA POLYMERASE"/>
    <property type="match status" value="1"/>
</dbReference>
<dbReference type="GO" id="GO:0003676">
    <property type="term" value="F:nucleic acid binding"/>
    <property type="evidence" value="ECO:0007669"/>
    <property type="project" value="InterPro"/>
</dbReference>
<evidence type="ECO:0000313" key="2">
    <source>
        <dbReference type="EMBL" id="GEU82635.1"/>
    </source>
</evidence>
<dbReference type="InterPro" id="IPR036397">
    <property type="entry name" value="RNaseH_sf"/>
</dbReference>
<dbReference type="SUPFAM" id="SSF53098">
    <property type="entry name" value="Ribonuclease H-like"/>
    <property type="match status" value="1"/>
</dbReference>
<accession>A0A6L2NDG8</accession>
<sequence length="537" mass="62448">MAHFVPCLKTFDASQIARLYFVEIVKLHGVLKTLTSDRDVKFVSHFWRTLWTRLGSKLQFSASHHPQTDGQTEVVNRSLGNLLRSLIGDNSKQWDHILPQTKFAYNRSVNLTKEVGRFSEEWADQSEQIKELHRLVQEQINWHNKHYKEHADKRQKQVLYWDDLSPYKGDSDDEPDSCRVFFKKGRMIQMQSPSESTFVNCLYQPRRNDHVVDRDDRYRDDPIHSLGLKIKIHEFIGKVYPDDFIDWLSMVEWVFDVRDIPDKLKVKLLAIKLRQHASLWWDHVNKWQRIEGKSKNMTVEKVINEFDKLCMRYDVVKEEEHDVARFLGVLKLEIADICGGLGHFAGDCLNLKTLAFIPDDACPIYDTDVEPEVDKPCDELVYPDRGEALVIQRVLNVAISKSIYDNSWLRNNIFRTKCTSKGKICDMIIDGGSCENVVFTYMIEKLGMKKKDHPKSYQLTWLKKGILLKSVNVVLCSFILNGLEELMKTSPYVFTLVVVDENKIISEAPLQVQPLLREFAHVIPDDIPPGLPLMRDI</sequence>
<dbReference type="Gene3D" id="3.30.420.10">
    <property type="entry name" value="Ribonuclease H-like superfamily/Ribonuclease H"/>
    <property type="match status" value="1"/>
</dbReference>
<keyword evidence="2" id="KW-0695">RNA-directed DNA polymerase</keyword>
<keyword evidence="2" id="KW-0808">Transferase</keyword>
<comment type="caution">
    <text evidence="2">The sequence shown here is derived from an EMBL/GenBank/DDBJ whole genome shotgun (WGS) entry which is preliminary data.</text>
</comment>
<dbReference type="AlphaFoldDB" id="A0A6L2NDG8"/>
<organism evidence="2">
    <name type="scientific">Tanacetum cinerariifolium</name>
    <name type="common">Dalmatian daisy</name>
    <name type="synonym">Chrysanthemum cinerariifolium</name>
    <dbReference type="NCBI Taxonomy" id="118510"/>
    <lineage>
        <taxon>Eukaryota</taxon>
        <taxon>Viridiplantae</taxon>
        <taxon>Streptophyta</taxon>
        <taxon>Embryophyta</taxon>
        <taxon>Tracheophyta</taxon>
        <taxon>Spermatophyta</taxon>
        <taxon>Magnoliopsida</taxon>
        <taxon>eudicotyledons</taxon>
        <taxon>Gunneridae</taxon>
        <taxon>Pentapetalae</taxon>
        <taxon>asterids</taxon>
        <taxon>campanulids</taxon>
        <taxon>Asterales</taxon>
        <taxon>Asteraceae</taxon>
        <taxon>Asteroideae</taxon>
        <taxon>Anthemideae</taxon>
        <taxon>Anthemidinae</taxon>
        <taxon>Tanacetum</taxon>
    </lineage>
</organism>
<protein>
    <submittedName>
        <fullName evidence="2">RNA-directed DNA polymerase</fullName>
    </submittedName>
</protein>
<dbReference type="EMBL" id="BKCJ010008518">
    <property type="protein sequence ID" value="GEU82635.1"/>
    <property type="molecule type" value="Genomic_DNA"/>
</dbReference>
<dbReference type="GO" id="GO:0003964">
    <property type="term" value="F:RNA-directed DNA polymerase activity"/>
    <property type="evidence" value="ECO:0007669"/>
    <property type="project" value="UniProtKB-KW"/>
</dbReference>
<dbReference type="InterPro" id="IPR012337">
    <property type="entry name" value="RNaseH-like_sf"/>
</dbReference>
<dbReference type="PROSITE" id="PS50994">
    <property type="entry name" value="INTEGRASE"/>
    <property type="match status" value="1"/>
</dbReference>
<dbReference type="PANTHER" id="PTHR35046">
    <property type="entry name" value="ZINC KNUCKLE (CCHC-TYPE) FAMILY PROTEIN"/>
    <property type="match status" value="1"/>
</dbReference>